<comment type="caution">
    <text evidence="10">The sequence shown here is derived from an EMBL/GenBank/DDBJ whole genome shotgun (WGS) entry which is preliminary data.</text>
</comment>
<dbReference type="Pfam" id="PF08240">
    <property type="entry name" value="ADH_N"/>
    <property type="match status" value="1"/>
</dbReference>
<organism evidence="10 11">
    <name type="scientific">Dactylosporangium darangshiense</name>
    <dbReference type="NCBI Taxonomy" id="579108"/>
    <lineage>
        <taxon>Bacteria</taxon>
        <taxon>Bacillati</taxon>
        <taxon>Actinomycetota</taxon>
        <taxon>Actinomycetes</taxon>
        <taxon>Micromonosporales</taxon>
        <taxon>Micromonosporaceae</taxon>
        <taxon>Dactylosporangium</taxon>
    </lineage>
</organism>
<keyword evidence="5 7" id="KW-0862">Zinc</keyword>
<evidence type="ECO:0000256" key="6">
    <source>
        <dbReference type="ARBA" id="ARBA00023002"/>
    </source>
</evidence>
<dbReference type="PROSITE" id="PS00059">
    <property type="entry name" value="ADH_ZINC"/>
    <property type="match status" value="1"/>
</dbReference>
<keyword evidence="4 7" id="KW-0479">Metal-binding</keyword>
<gene>
    <name evidence="10" type="ORF">GCM10022255_108800</name>
</gene>
<dbReference type="InterPro" id="IPR011032">
    <property type="entry name" value="GroES-like_sf"/>
</dbReference>
<comment type="similarity">
    <text evidence="2 7">Belongs to the zinc-containing alcohol dehydrogenase family.</text>
</comment>
<dbReference type="Proteomes" id="UP001500620">
    <property type="component" value="Unassembled WGS sequence"/>
</dbReference>
<dbReference type="EMBL" id="BAABAT010000071">
    <property type="protein sequence ID" value="GAA4263519.1"/>
    <property type="molecule type" value="Genomic_DNA"/>
</dbReference>
<dbReference type="EC" id="1.1.1.1" evidence="3"/>
<evidence type="ECO:0000313" key="11">
    <source>
        <dbReference type="Proteomes" id="UP001500620"/>
    </source>
</evidence>
<keyword evidence="6" id="KW-0560">Oxidoreductase</keyword>
<dbReference type="InterPro" id="IPR036291">
    <property type="entry name" value="NAD(P)-bd_dom_sf"/>
</dbReference>
<comment type="cofactor">
    <cofactor evidence="1 7">
        <name>Zn(2+)</name>
        <dbReference type="ChEBI" id="CHEBI:29105"/>
    </cofactor>
</comment>
<proteinExistence type="inferred from homology"/>
<dbReference type="SUPFAM" id="SSF50129">
    <property type="entry name" value="GroES-like"/>
    <property type="match status" value="1"/>
</dbReference>
<evidence type="ECO:0000256" key="7">
    <source>
        <dbReference type="RuleBase" id="RU361277"/>
    </source>
</evidence>
<dbReference type="Gene3D" id="3.40.50.720">
    <property type="entry name" value="NAD(P)-binding Rossmann-like Domain"/>
    <property type="match status" value="1"/>
</dbReference>
<feature type="domain" description="Alcohol dehydrogenase-like N-terminal" evidence="9">
    <location>
        <begin position="1"/>
        <end position="99"/>
    </location>
</feature>
<feature type="domain" description="Alcohol dehydrogenase-like C-terminal" evidence="8">
    <location>
        <begin position="138"/>
        <end position="261"/>
    </location>
</feature>
<name>A0ABP8DU92_9ACTN</name>
<sequence>MCHTDVSFVEGHLPGLSFPVTPGHEVAGRIDAVGAGVSRWQIGDRVTVGWSGGVCGHCDPCRSGDLVHCEAGMVTGAAFPGGYADAIIAPATALARIPDELSAVDAAPMACAGVTMFNSLRRSGARPGDLVAIVGLGGLGHLGVQFAAKMGFRVAVIARGQGKAALAAELGAHHYIDSTASDVSAELHRLGGARVVQATAANSDAMAAAIGGLGNHGELLVLGIDTEPLKVTPLQLINGSRTVHGHPGGTPMDVEQTMRFAALHGIRAMTEEVPLEEAAKAYERMLAGHARFRMVLTTSR</sequence>
<dbReference type="Gene3D" id="3.90.180.10">
    <property type="entry name" value="Medium-chain alcohol dehydrogenases, catalytic domain"/>
    <property type="match status" value="1"/>
</dbReference>
<evidence type="ECO:0000256" key="5">
    <source>
        <dbReference type="ARBA" id="ARBA00022833"/>
    </source>
</evidence>
<evidence type="ECO:0000256" key="4">
    <source>
        <dbReference type="ARBA" id="ARBA00022723"/>
    </source>
</evidence>
<protein>
    <recommendedName>
        <fullName evidence="3">alcohol dehydrogenase</fullName>
        <ecNumber evidence="3">1.1.1.1</ecNumber>
    </recommendedName>
</protein>
<dbReference type="PANTHER" id="PTHR42940">
    <property type="entry name" value="ALCOHOL DEHYDROGENASE 1-RELATED"/>
    <property type="match status" value="1"/>
</dbReference>
<evidence type="ECO:0000256" key="2">
    <source>
        <dbReference type="ARBA" id="ARBA00008072"/>
    </source>
</evidence>
<evidence type="ECO:0000259" key="8">
    <source>
        <dbReference type="Pfam" id="PF00107"/>
    </source>
</evidence>
<dbReference type="Pfam" id="PF00107">
    <property type="entry name" value="ADH_zinc_N"/>
    <property type="match status" value="1"/>
</dbReference>
<evidence type="ECO:0000256" key="3">
    <source>
        <dbReference type="ARBA" id="ARBA00013190"/>
    </source>
</evidence>
<evidence type="ECO:0000259" key="9">
    <source>
        <dbReference type="Pfam" id="PF08240"/>
    </source>
</evidence>
<evidence type="ECO:0000256" key="1">
    <source>
        <dbReference type="ARBA" id="ARBA00001947"/>
    </source>
</evidence>
<evidence type="ECO:0000313" key="10">
    <source>
        <dbReference type="EMBL" id="GAA4263519.1"/>
    </source>
</evidence>
<dbReference type="InterPro" id="IPR002328">
    <property type="entry name" value="ADH_Zn_CS"/>
</dbReference>
<dbReference type="PANTHER" id="PTHR42940:SF7">
    <property type="entry name" value="ALCOHOL DEHYDROGENASE-LIKE N-TERMINAL DOMAIN-CONTAINING PROTEIN"/>
    <property type="match status" value="1"/>
</dbReference>
<reference evidence="11" key="1">
    <citation type="journal article" date="2019" name="Int. J. Syst. Evol. Microbiol.">
        <title>The Global Catalogue of Microorganisms (GCM) 10K type strain sequencing project: providing services to taxonomists for standard genome sequencing and annotation.</title>
        <authorList>
            <consortium name="The Broad Institute Genomics Platform"/>
            <consortium name="The Broad Institute Genome Sequencing Center for Infectious Disease"/>
            <person name="Wu L."/>
            <person name="Ma J."/>
        </authorList>
    </citation>
    <scope>NUCLEOTIDE SEQUENCE [LARGE SCALE GENOMIC DNA]</scope>
    <source>
        <strain evidence="11">JCM 17441</strain>
    </source>
</reference>
<dbReference type="InterPro" id="IPR013149">
    <property type="entry name" value="ADH-like_C"/>
</dbReference>
<dbReference type="InterPro" id="IPR013154">
    <property type="entry name" value="ADH-like_N"/>
</dbReference>
<dbReference type="SUPFAM" id="SSF51735">
    <property type="entry name" value="NAD(P)-binding Rossmann-fold domains"/>
    <property type="match status" value="1"/>
</dbReference>
<accession>A0ABP8DU92</accession>
<keyword evidence="11" id="KW-1185">Reference proteome</keyword>